<dbReference type="STRING" id="994479.GCA_000194155_06759"/>
<evidence type="ECO:0000256" key="1">
    <source>
        <dbReference type="SAM" id="Coils"/>
    </source>
</evidence>
<gene>
    <name evidence="4" type="ORF">A8926_4676</name>
</gene>
<evidence type="ECO:0000313" key="5">
    <source>
        <dbReference type="Proteomes" id="UP000233786"/>
    </source>
</evidence>
<proteinExistence type="predicted"/>
<keyword evidence="5" id="KW-1185">Reference proteome</keyword>
<accession>A0A2N3Y1R8</accession>
<protein>
    <recommendedName>
        <fullName evidence="3">Putative T7SS secretion signal domain-containing protein</fullName>
    </recommendedName>
</protein>
<dbReference type="EMBL" id="PJNB01000001">
    <property type="protein sequence ID" value="PKW16791.1"/>
    <property type="molecule type" value="Genomic_DNA"/>
</dbReference>
<evidence type="ECO:0000256" key="2">
    <source>
        <dbReference type="SAM" id="MobiDB-lite"/>
    </source>
</evidence>
<comment type="caution">
    <text evidence="4">The sequence shown here is derived from an EMBL/GenBank/DDBJ whole genome shotgun (WGS) entry which is preliminary data.</text>
</comment>
<dbReference type="AlphaFoldDB" id="A0A2N3Y1R8"/>
<sequence length="367" mass="38909">MGTTSWCPSPYPRGRWARPKPRNGSPRIFDGEPARWLVSGDAMHQAARALTDYIAVFGWAQREAEQAAFVWEHGKKLSEDAYAKYRGDVARAEAQARQTGSAPPSLPWNDPGQALRDAANDQLIRARQQLKEAGDRAQALVAAARDQAPAAPNLFEQAAGFAGEFGKGVGAAATEAASFIGTISPTRLITDPAQYGRDMAALGDGVKAAATNPVAFAKAAVDWDTWSRNPGRALGKLGFDGLLTAGSIGAGAAVRSVRAGKAAERTAEAVDDGPPASSATSGRDLAIGLAKESQMSEKGVAMAGAGTNTPLRDAPRLAAEHGGQPEEWIKKSSTSYTDKEGRTFETHWYEHGPTGNRVEFKHKFPNE</sequence>
<dbReference type="InterPro" id="IPR049082">
    <property type="entry name" value="T7SS_signal"/>
</dbReference>
<name>A0A2N3Y1R8_SACSN</name>
<organism evidence="4 5">
    <name type="scientific">Saccharopolyspora spinosa</name>
    <dbReference type="NCBI Taxonomy" id="60894"/>
    <lineage>
        <taxon>Bacteria</taxon>
        <taxon>Bacillati</taxon>
        <taxon>Actinomycetota</taxon>
        <taxon>Actinomycetes</taxon>
        <taxon>Pseudonocardiales</taxon>
        <taxon>Pseudonocardiaceae</taxon>
        <taxon>Saccharopolyspora</taxon>
    </lineage>
</organism>
<evidence type="ECO:0000259" key="3">
    <source>
        <dbReference type="Pfam" id="PF21725"/>
    </source>
</evidence>
<keyword evidence="1" id="KW-0175">Coiled coil</keyword>
<evidence type="ECO:0000313" key="4">
    <source>
        <dbReference type="EMBL" id="PKW16791.1"/>
    </source>
</evidence>
<feature type="domain" description="Putative T7SS secretion signal" evidence="3">
    <location>
        <begin position="29"/>
        <end position="152"/>
    </location>
</feature>
<dbReference type="Pfam" id="PF21725">
    <property type="entry name" value="T7SS_signal"/>
    <property type="match status" value="1"/>
</dbReference>
<reference evidence="4" key="1">
    <citation type="submission" date="2017-12" db="EMBL/GenBank/DDBJ databases">
        <title>Sequencing the genomes of 1000 Actinobacteria strains.</title>
        <authorList>
            <person name="Klenk H.-P."/>
        </authorList>
    </citation>
    <scope>NUCLEOTIDE SEQUENCE [LARGE SCALE GENOMIC DNA]</scope>
    <source>
        <strain evidence="4">DSM 44228</strain>
    </source>
</reference>
<feature type="region of interest" description="Disordered" evidence="2">
    <location>
        <begin position="1"/>
        <end position="29"/>
    </location>
</feature>
<feature type="coiled-coil region" evidence="1">
    <location>
        <begin position="116"/>
        <end position="147"/>
    </location>
</feature>
<dbReference type="Proteomes" id="UP000233786">
    <property type="component" value="Unassembled WGS sequence"/>
</dbReference>